<dbReference type="PANTHER" id="PTHR43065">
    <property type="entry name" value="SENSOR HISTIDINE KINASE"/>
    <property type="match status" value="1"/>
</dbReference>
<dbReference type="InterPro" id="IPR036890">
    <property type="entry name" value="HATPase_C_sf"/>
</dbReference>
<protein>
    <recommendedName>
        <fullName evidence="2">histidine kinase</fullName>
        <ecNumber evidence="2">2.7.13.3</ecNumber>
    </recommendedName>
</protein>
<name>A0A5C6A335_9BACT</name>
<dbReference type="OrthoDB" id="260274at2"/>
<dbReference type="PRINTS" id="PR00344">
    <property type="entry name" value="BCTRLSENSOR"/>
</dbReference>
<dbReference type="SMART" id="SM00387">
    <property type="entry name" value="HATPase_c"/>
    <property type="match status" value="1"/>
</dbReference>
<keyword evidence="4" id="KW-0808">Transferase</keyword>
<comment type="catalytic activity">
    <reaction evidence="1">
        <text>ATP + protein L-histidine = ADP + protein N-phospho-L-histidine.</text>
        <dbReference type="EC" id="2.7.13.3"/>
    </reaction>
</comment>
<dbReference type="InterPro" id="IPR000014">
    <property type="entry name" value="PAS"/>
</dbReference>
<keyword evidence="5" id="KW-1185">Reference proteome</keyword>
<feature type="domain" description="Histidine kinase" evidence="3">
    <location>
        <begin position="183"/>
        <end position="437"/>
    </location>
</feature>
<proteinExistence type="predicted"/>
<dbReference type="InterPro" id="IPR003594">
    <property type="entry name" value="HATPase_dom"/>
</dbReference>
<dbReference type="SUPFAM" id="SSF47384">
    <property type="entry name" value="Homodimeric domain of signal transducing histidine kinase"/>
    <property type="match status" value="1"/>
</dbReference>
<comment type="caution">
    <text evidence="4">The sequence shown here is derived from an EMBL/GenBank/DDBJ whole genome shotgun (WGS) entry which is preliminary data.</text>
</comment>
<dbReference type="NCBIfam" id="TIGR00229">
    <property type="entry name" value="sensory_box"/>
    <property type="match status" value="1"/>
</dbReference>
<dbReference type="PROSITE" id="PS50109">
    <property type="entry name" value="HIS_KIN"/>
    <property type="match status" value="1"/>
</dbReference>
<dbReference type="InterPro" id="IPR036097">
    <property type="entry name" value="HisK_dim/P_sf"/>
</dbReference>
<evidence type="ECO:0000313" key="5">
    <source>
        <dbReference type="Proteomes" id="UP000316213"/>
    </source>
</evidence>
<dbReference type="Gene3D" id="1.10.287.130">
    <property type="match status" value="1"/>
</dbReference>
<dbReference type="InterPro" id="IPR035965">
    <property type="entry name" value="PAS-like_dom_sf"/>
</dbReference>
<organism evidence="4 5">
    <name type="scientific">Neorhodopirellula pilleata</name>
    <dbReference type="NCBI Taxonomy" id="2714738"/>
    <lineage>
        <taxon>Bacteria</taxon>
        <taxon>Pseudomonadati</taxon>
        <taxon>Planctomycetota</taxon>
        <taxon>Planctomycetia</taxon>
        <taxon>Pirellulales</taxon>
        <taxon>Pirellulaceae</taxon>
        <taxon>Neorhodopirellula</taxon>
    </lineage>
</organism>
<dbReference type="PANTHER" id="PTHR43065:SF42">
    <property type="entry name" value="TWO-COMPONENT SENSOR PPRA"/>
    <property type="match status" value="1"/>
</dbReference>
<evidence type="ECO:0000256" key="1">
    <source>
        <dbReference type="ARBA" id="ARBA00000085"/>
    </source>
</evidence>
<dbReference type="SUPFAM" id="SSF55874">
    <property type="entry name" value="ATPase domain of HSP90 chaperone/DNA topoisomerase II/histidine kinase"/>
    <property type="match status" value="1"/>
</dbReference>
<dbReference type="AlphaFoldDB" id="A0A5C6A335"/>
<dbReference type="Gene3D" id="3.30.450.20">
    <property type="entry name" value="PAS domain"/>
    <property type="match status" value="1"/>
</dbReference>
<dbReference type="EMBL" id="SJPM01000008">
    <property type="protein sequence ID" value="TWT94324.1"/>
    <property type="molecule type" value="Genomic_DNA"/>
</dbReference>
<dbReference type="EC" id="2.7.13.3" evidence="2"/>
<dbReference type="Gene3D" id="3.30.565.10">
    <property type="entry name" value="Histidine kinase-like ATPase, C-terminal domain"/>
    <property type="match status" value="1"/>
</dbReference>
<dbReference type="SUPFAM" id="SSF55785">
    <property type="entry name" value="PYP-like sensor domain (PAS domain)"/>
    <property type="match status" value="1"/>
</dbReference>
<dbReference type="Proteomes" id="UP000316213">
    <property type="component" value="Unassembled WGS sequence"/>
</dbReference>
<dbReference type="Pfam" id="PF02518">
    <property type="entry name" value="HATPase_c"/>
    <property type="match status" value="1"/>
</dbReference>
<evidence type="ECO:0000259" key="3">
    <source>
        <dbReference type="PROSITE" id="PS50109"/>
    </source>
</evidence>
<reference evidence="4 5" key="1">
    <citation type="submission" date="2019-02" db="EMBL/GenBank/DDBJ databases">
        <title>Deep-cultivation of Planctomycetes and their phenomic and genomic characterization uncovers novel biology.</title>
        <authorList>
            <person name="Wiegand S."/>
            <person name="Jogler M."/>
            <person name="Boedeker C."/>
            <person name="Pinto D."/>
            <person name="Vollmers J."/>
            <person name="Rivas-Marin E."/>
            <person name="Kohn T."/>
            <person name="Peeters S.H."/>
            <person name="Heuer A."/>
            <person name="Rast P."/>
            <person name="Oberbeckmann S."/>
            <person name="Bunk B."/>
            <person name="Jeske O."/>
            <person name="Meyerdierks A."/>
            <person name="Storesund J.E."/>
            <person name="Kallscheuer N."/>
            <person name="Luecker S."/>
            <person name="Lage O.M."/>
            <person name="Pohl T."/>
            <person name="Merkel B.J."/>
            <person name="Hornburger P."/>
            <person name="Mueller R.-W."/>
            <person name="Bruemmer F."/>
            <person name="Labrenz M."/>
            <person name="Spormann A.M."/>
            <person name="Op Den Camp H."/>
            <person name="Overmann J."/>
            <person name="Amann R."/>
            <person name="Jetten M.S.M."/>
            <person name="Mascher T."/>
            <person name="Medema M.H."/>
            <person name="Devos D.P."/>
            <person name="Kaster A.-K."/>
            <person name="Ovreas L."/>
            <person name="Rohde M."/>
            <person name="Galperin M.Y."/>
            <person name="Jogler C."/>
        </authorList>
    </citation>
    <scope>NUCLEOTIDE SEQUENCE [LARGE SCALE GENOMIC DNA]</scope>
    <source>
        <strain evidence="4 5">Pla100</strain>
    </source>
</reference>
<dbReference type="Pfam" id="PF13426">
    <property type="entry name" value="PAS_9"/>
    <property type="match status" value="1"/>
</dbReference>
<gene>
    <name evidence="4" type="primary">fixL_2</name>
    <name evidence="4" type="ORF">Pla100_39350</name>
</gene>
<dbReference type="InterPro" id="IPR004358">
    <property type="entry name" value="Sig_transdc_His_kin-like_C"/>
</dbReference>
<dbReference type="InterPro" id="IPR005467">
    <property type="entry name" value="His_kinase_dom"/>
</dbReference>
<dbReference type="GO" id="GO:0000155">
    <property type="term" value="F:phosphorelay sensor kinase activity"/>
    <property type="evidence" value="ECO:0007669"/>
    <property type="project" value="InterPro"/>
</dbReference>
<evidence type="ECO:0000313" key="4">
    <source>
        <dbReference type="EMBL" id="TWT94324.1"/>
    </source>
</evidence>
<evidence type="ECO:0000256" key="2">
    <source>
        <dbReference type="ARBA" id="ARBA00012438"/>
    </source>
</evidence>
<sequence>MCELELLQRMLERERLARKTAEMLLENKSRDLYESNERLKKVGEQNRMILETVADAIVTFDAEGVILSFNPAARRIFRCECRIGHKITDLVDRRKDQTKVLFPSQSSQRSKADPNCLQFEPHEIDALRSDGTLFCAEVTITVCEDAGKITYTALIRDQSNRKKLELRLRQAQKMESVGQLAAGIAHEINTPIQFVGDNIRFLQGAFDDFNGLIELFDELTARLVDGNATGELLKRIDQQRQQVDIDFLREEFPDAIGQSLGGIERIAKIVRALKEFSQPHSESKTTIDLNRAIENTLAILANQISQVGQVSTRLDPKIPFVPCLAAQMNQVWLNLLSNALDAIGENHPDGDGLIQIQTLSVGDEVEIRIQDNGPGIPASIQDRIFEPFFTTKEVGKGSGQGLSFVYDVVVQKHDGSVHVQSPVEGGATVVIRLPAIIASFQGRPDHVDAVR</sequence>
<accession>A0A5C6A335</accession>